<comment type="caution">
    <text evidence="4">The sequence shown here is derived from an EMBL/GenBank/DDBJ whole genome shotgun (WGS) entry which is preliminary data.</text>
</comment>
<feature type="compositionally biased region" description="Basic and acidic residues" evidence="1">
    <location>
        <begin position="644"/>
        <end position="677"/>
    </location>
</feature>
<keyword evidence="2" id="KW-0732">Signal</keyword>
<dbReference type="EMBL" id="RKOR01000025">
    <property type="protein sequence ID" value="ROY49084.1"/>
    <property type="molecule type" value="Genomic_DNA"/>
</dbReference>
<dbReference type="InterPro" id="IPR007921">
    <property type="entry name" value="CHAP_dom"/>
</dbReference>
<evidence type="ECO:0000313" key="5">
    <source>
        <dbReference type="Proteomes" id="UP000275941"/>
    </source>
</evidence>
<dbReference type="InterPro" id="IPR038765">
    <property type="entry name" value="Papain-like_cys_pep_sf"/>
</dbReference>
<proteinExistence type="predicted"/>
<feature type="domain" description="Peptidase C51" evidence="3">
    <location>
        <begin position="52"/>
        <end position="135"/>
    </location>
</feature>
<feature type="chain" id="PRO_5018178894" evidence="2">
    <location>
        <begin position="30"/>
        <end position="677"/>
    </location>
</feature>
<feature type="region of interest" description="Disordered" evidence="1">
    <location>
        <begin position="640"/>
        <end position="677"/>
    </location>
</feature>
<dbReference type="RefSeq" id="WP_010783837.1">
    <property type="nucleotide sequence ID" value="NZ_CABGIK010000002.1"/>
</dbReference>
<evidence type="ECO:0000313" key="4">
    <source>
        <dbReference type="EMBL" id="ROY49084.1"/>
    </source>
</evidence>
<evidence type="ECO:0000256" key="2">
    <source>
        <dbReference type="SAM" id="SignalP"/>
    </source>
</evidence>
<dbReference type="Gene3D" id="3.90.1720.10">
    <property type="entry name" value="endopeptidase domain like (from Nostoc punctiforme)"/>
    <property type="match status" value="1"/>
</dbReference>
<dbReference type="SUPFAM" id="SSF54001">
    <property type="entry name" value="Cysteine proteinases"/>
    <property type="match status" value="1"/>
</dbReference>
<reference evidence="4 5" key="1">
    <citation type="submission" date="2018-10" db="EMBL/GenBank/DDBJ databases">
        <title>Genotypes and phenotypes of Enterococci isolated from broiler chickens.</title>
        <authorList>
            <person name="Muhammad A.R."/>
            <person name="Diarra M.S."/>
        </authorList>
    </citation>
    <scope>NUCLEOTIDE SEQUENCE [LARGE SCALE GENOMIC DNA]</scope>
    <source>
        <strain evidence="4 5">P7 C A21</strain>
    </source>
</reference>
<name>A0A3N3KDA5_ENTFL</name>
<sequence length="677" mass="77543">MRKNKKIWAFLGILLVVMSFSFKSGVVNAEDKVIGDDYPAKWKNLPLGATTDDWGMATRYCTSFVANRLSVENKFDIRRDGLDWNANQWGNNARRQGYKVDMIPRRGSVAYWNSMYHVAWVAAVDGDRVLIEEYNYGYTGRYNSRWISKNSVDGYIHFKDISSSPEKQAINKYITITKDGQDFFENIECTTKKAKTVRGRIYYVKIAYKLSNGQLLYSVYEDEKGTAWIGYLRQGSSEFTQLETFNRKKVSLTNNATTLWKDLNYQGKLGMSVAGNAYTVNRVFYNSTNNASYHELYRGNTFCGYVNSGAVKDITTQTVNKYSTITEANQDIFGNIELTSTKGKTERGRIYYTTIGYNLGDGSVLYSLYKDETAAEWVGYVKENVFEYTPIETFDKKQVILTNSTTTLWKDLNYQGKLGMSVAGNAYTVNRVFYNSTNNASYYELYRGNTFYGYVNSGAVKDIVSESIKKYVTVTEDNQEIFGNYEQTNIRGKTERGRIYYSNVSYDLGNGTILHSLYRDETMSEWVGYVKENVFEYTPIETFDKKQVILTNSTTTLWKDLNYQGKLGMSVAGNAYTVNRVFYNSTNNASYHELYQGNTFCGYVNSGAVKDIVSESKFKENPDMNQTDVLKTQDSMDEFIDFDNDGKENKESLKEDITEKNLSSKEESNKEQTEISY</sequence>
<accession>A0A3N3KDA5</accession>
<gene>
    <name evidence="4" type="ORF">EGW70_09415</name>
</gene>
<dbReference type="Pfam" id="PF05257">
    <property type="entry name" value="CHAP"/>
    <property type="match status" value="1"/>
</dbReference>
<feature type="signal peptide" evidence="2">
    <location>
        <begin position="1"/>
        <end position="29"/>
    </location>
</feature>
<protein>
    <submittedName>
        <fullName evidence="4">CHAP domain-containing protein</fullName>
    </submittedName>
</protein>
<dbReference type="AlphaFoldDB" id="A0A3N3KDA5"/>
<evidence type="ECO:0000259" key="3">
    <source>
        <dbReference type="Pfam" id="PF05257"/>
    </source>
</evidence>
<dbReference type="Proteomes" id="UP000275941">
    <property type="component" value="Unassembled WGS sequence"/>
</dbReference>
<dbReference type="OrthoDB" id="2144002at2"/>
<evidence type="ECO:0000256" key="1">
    <source>
        <dbReference type="SAM" id="MobiDB-lite"/>
    </source>
</evidence>
<organism evidence="4 5">
    <name type="scientific">Enterococcus faecalis</name>
    <name type="common">Streptococcus faecalis</name>
    <dbReference type="NCBI Taxonomy" id="1351"/>
    <lineage>
        <taxon>Bacteria</taxon>
        <taxon>Bacillati</taxon>
        <taxon>Bacillota</taxon>
        <taxon>Bacilli</taxon>
        <taxon>Lactobacillales</taxon>
        <taxon>Enterococcaceae</taxon>
        <taxon>Enterococcus</taxon>
    </lineage>
</organism>